<sequence>MRRHAGTGLLGLLLVMALGSASLVGGETEAVAAKSTPRAHAPRAAAVGVSDQVRLGDPASEAAHRLRTSGATARTACHVEAGQITESYIARVVRRGGRFSVRLAVDRSRPLTLQVREVRPNETWGQPYGFRLLLDGIPHYVRDARIPDPGGGPYSSFFLDTADPEVLRDGVVVVTVEGTSAEPAYLTEIWAYTDLPAMVHDQGMRVPDRVIFVLGQDHRGEAYFRSRLDYVRDHVHESSDVGLGMAVLDYFPVRTKEQMRANYELWLRLSREYGLPFAIESTSDWEGTPSRIPDGKGGTFGDIRYQQILWSPQDRTGPDKDVYQGQRLDELLGDRYEPRYGLSVPNIWGSTPWLTWRDPDLNAYLEQKANESLELIRALAWDLQRQGEGDRLLDFSTTMESTYWSKRDGKGVADQAYTDYNDGVERRDLYADFNPSTVAAARADGVELDPTDGLSEAEKRWLYKNQSYPQQLFADIFYAGLPRERVEAGPDGVRYPTDMRRHNVHAEVYSRMQEPYWADTHPSSIQGVVQHARPGAEYITLDDYTKGGFAHLQRMREFGRIANPNLENSVSGYGPDKTLLLRQTYVNGSRYTSIYNWQETGPDAAAAWVNAFIDDMHPFDVDRSAPPNGRLPGLRTVTTTFTAGDVRLANHVDVRVERIGRPTPLRLTLSDDEGRIVAMRHLGAAEVPTSGWATFGIPVVALERGQDYTVTVEQVAGDGVPAYAFPTVDGDLALRVGLDMPTERDRSLVIQWRRDAADAIRHISADIGPDDTRSRDLLREAKARLTQGRYVEAYRLAMRADVLRYPVLYQVRATTSPAALKPFPVAVSPSVDVDVDVTAHHPGRSLTLTVRGYAAGTASVSLRGFGSNPTVVVDDVPVPTRVERGRVTFTVDLPDTSPRHVRVDRAPAAPR</sequence>
<gene>
    <name evidence="1" type="ORF">DFJ64_3416</name>
</gene>
<dbReference type="Proteomes" id="UP000256485">
    <property type="component" value="Unassembled WGS sequence"/>
</dbReference>
<comment type="caution">
    <text evidence="1">The sequence shown here is derived from an EMBL/GenBank/DDBJ whole genome shotgun (WGS) entry which is preliminary data.</text>
</comment>
<accession>A0A3D9VFM4</accession>
<dbReference type="AlphaFoldDB" id="A0A3D9VFM4"/>
<evidence type="ECO:0000313" key="2">
    <source>
        <dbReference type="Proteomes" id="UP000256485"/>
    </source>
</evidence>
<name>A0A3D9VFM4_THECX</name>
<dbReference type="OrthoDB" id="9798604at2"/>
<dbReference type="EMBL" id="QTUC01000001">
    <property type="protein sequence ID" value="REF37955.1"/>
    <property type="molecule type" value="Genomic_DNA"/>
</dbReference>
<dbReference type="RefSeq" id="WP_115851327.1">
    <property type="nucleotide sequence ID" value="NZ_QTUC01000001.1"/>
</dbReference>
<protein>
    <submittedName>
        <fullName evidence="1">Uncharacterized protein</fullName>
    </submittedName>
</protein>
<evidence type="ECO:0000313" key="1">
    <source>
        <dbReference type="EMBL" id="REF37955.1"/>
    </source>
</evidence>
<reference evidence="1 2" key="1">
    <citation type="submission" date="2018-08" db="EMBL/GenBank/DDBJ databases">
        <title>Sequencing the genomes of 1000 actinobacteria strains.</title>
        <authorList>
            <person name="Klenk H.-P."/>
        </authorList>
    </citation>
    <scope>NUCLEOTIDE SEQUENCE [LARGE SCALE GENOMIC DNA]</scope>
    <source>
        <strain evidence="1 2">DSM 22891</strain>
    </source>
</reference>
<organism evidence="1 2">
    <name type="scientific">Thermasporomyces composti</name>
    <dbReference type="NCBI Taxonomy" id="696763"/>
    <lineage>
        <taxon>Bacteria</taxon>
        <taxon>Bacillati</taxon>
        <taxon>Actinomycetota</taxon>
        <taxon>Actinomycetes</taxon>
        <taxon>Propionibacteriales</taxon>
        <taxon>Nocardioidaceae</taxon>
        <taxon>Thermasporomyces</taxon>
    </lineage>
</organism>
<keyword evidence="2" id="KW-1185">Reference proteome</keyword>
<proteinExistence type="predicted"/>